<organism evidence="1">
    <name type="scientific">Dulem virus 42</name>
    <dbReference type="NCBI Taxonomy" id="3145760"/>
    <lineage>
        <taxon>Viruses</taxon>
        <taxon>Duplodnaviria</taxon>
        <taxon>Heunggongvirae</taxon>
        <taxon>Uroviricota</taxon>
        <taxon>Caudoviricetes</taxon>
    </lineage>
</organism>
<proteinExistence type="predicted"/>
<accession>A0AAU8B9R9</accession>
<dbReference type="EMBL" id="PP511876">
    <property type="protein sequence ID" value="XCD08418.1"/>
    <property type="molecule type" value="Genomic_DNA"/>
</dbReference>
<reference evidence="1" key="1">
    <citation type="submission" date="2024-03" db="EMBL/GenBank/DDBJ databases">
        <title>Diverse circular DNA viruses in blood, oral, and fecal samples of captive lemurs.</title>
        <authorList>
            <person name="Paietta E.N."/>
            <person name="Kraberger S."/>
            <person name="Lund M.C."/>
            <person name="Custer J.M."/>
            <person name="Vargas K.M."/>
            <person name="Ehmke E.E."/>
            <person name="Yoder A.D."/>
            <person name="Varsani A."/>
        </authorList>
    </citation>
    <scope>NUCLEOTIDE SEQUENCE</scope>
    <source>
        <strain evidence="1">Duke_30FF_63</strain>
    </source>
</reference>
<name>A0AAU8B9R9_9CAUD</name>
<sequence>MDLERFLESRILQNRHRSMGIVIVALHHHTNDSVHYPFRYSIYFRHRNHRGFQIQHIGLLY</sequence>
<evidence type="ECO:0000313" key="1">
    <source>
        <dbReference type="EMBL" id="XCD08418.1"/>
    </source>
</evidence>
<protein>
    <submittedName>
        <fullName evidence="1">Uncharacterized protein</fullName>
    </submittedName>
</protein>